<comment type="subunit">
    <text evidence="2">Homotetramer.</text>
</comment>
<evidence type="ECO:0000313" key="10">
    <source>
        <dbReference type="Proteomes" id="UP000076532"/>
    </source>
</evidence>
<dbReference type="Gene3D" id="3.40.309.10">
    <property type="entry name" value="Aldehyde Dehydrogenase, Chain A, domain 2"/>
    <property type="match status" value="1"/>
</dbReference>
<dbReference type="Pfam" id="PF00171">
    <property type="entry name" value="Aldedh"/>
    <property type="match status" value="1"/>
</dbReference>
<dbReference type="InterPro" id="IPR016161">
    <property type="entry name" value="Ald_DH/histidinol_DH"/>
</dbReference>
<name>A0A166TL84_9AGAM</name>
<evidence type="ECO:0000256" key="4">
    <source>
        <dbReference type="ARBA" id="ARBA00023027"/>
    </source>
</evidence>
<dbReference type="EC" id="1.2.1.3" evidence="5"/>
<dbReference type="Gene3D" id="3.40.605.10">
    <property type="entry name" value="Aldehyde Dehydrogenase, Chain A, domain 1"/>
    <property type="match status" value="1"/>
</dbReference>
<evidence type="ECO:0000256" key="7">
    <source>
        <dbReference type="RuleBase" id="RU003345"/>
    </source>
</evidence>
<dbReference type="PROSITE" id="PS00687">
    <property type="entry name" value="ALDEHYDE_DEHYDR_GLU"/>
    <property type="match status" value="1"/>
</dbReference>
<dbReference type="CDD" id="cd07130">
    <property type="entry name" value="ALDH_F7_AASADH"/>
    <property type="match status" value="1"/>
</dbReference>
<dbReference type="InterPro" id="IPR044638">
    <property type="entry name" value="ALDH7A1-like"/>
</dbReference>
<dbReference type="InterPro" id="IPR015590">
    <property type="entry name" value="Aldehyde_DH_dom"/>
</dbReference>
<dbReference type="PANTHER" id="PTHR43521:SF1">
    <property type="entry name" value="ALPHA-AMINOADIPIC SEMIALDEHYDE DEHYDROGENASE"/>
    <property type="match status" value="1"/>
</dbReference>
<dbReference type="SUPFAM" id="SSF53720">
    <property type="entry name" value="ALDH-like"/>
    <property type="match status" value="1"/>
</dbReference>
<feature type="active site" evidence="6">
    <location>
        <position position="284"/>
    </location>
</feature>
<comment type="similarity">
    <text evidence="1 7">Belongs to the aldehyde dehydrogenase family.</text>
</comment>
<feature type="domain" description="Aldehyde dehydrogenase" evidence="8">
    <location>
        <begin position="52"/>
        <end position="513"/>
    </location>
</feature>
<evidence type="ECO:0000256" key="3">
    <source>
        <dbReference type="ARBA" id="ARBA00023002"/>
    </source>
</evidence>
<dbReference type="InterPro" id="IPR016162">
    <property type="entry name" value="Ald_DH_N"/>
</dbReference>
<dbReference type="Proteomes" id="UP000076532">
    <property type="component" value="Unassembled WGS sequence"/>
</dbReference>
<protein>
    <recommendedName>
        <fullName evidence="5">aldehyde dehydrogenase (NAD(+))</fullName>
        <ecNumber evidence="5">1.2.1.3</ecNumber>
    </recommendedName>
</protein>
<sequence>MLSRNTLLGRRVASLARRNLSSRASTILSSLDISTTDEVSGVYDGTWGGTGEVIESVCPTTGEVLARVTSASPQELQDALEKTREAYVSFRSIPAPRRGEILRQIREALAAKRDELGALVSLEMGKIRTEGVGEVQEFVDICDYAVGLSRMMNGNVVASERPGHSILEVPNPLGVVAVLSAFNFPVAVYGWNLALSMAAGNATLWKPSPSTPLCAVAVTKIVSSVLEANGINGAVAGLVTGGKDAGAAIVESQDVDLVSFTGSEAVGRIVGKTVQSRFGKVLLELGGNNASIIMPDADMSLAVPAVFFGAVGTAGQRCTSTRRLYLHSSIAEEFLARLQKLYAGVRAGDPLDASTLIGPLHTQGALGIYAAAVKHLRDSDAEILSGGRRYEDGLLKNGNFVQPTIAIPKTRDPKDKIWSTETFAPILNAAVFEELEEAIGWNNAVPQGLSSSLWTRDLRNVGKWIGPAGSDTGIVNVNVGTSGAEIGAAFGGNKSTGWGRESGGDAWKQYVRWSACTVNFSDAAPLAQGVNFSA</sequence>
<keyword evidence="10" id="KW-1185">Reference proteome</keyword>
<dbReference type="OrthoDB" id="310895at2759"/>
<dbReference type="EMBL" id="KV417492">
    <property type="protein sequence ID" value="KZP30738.1"/>
    <property type="molecule type" value="Genomic_DNA"/>
</dbReference>
<evidence type="ECO:0000259" key="8">
    <source>
        <dbReference type="Pfam" id="PF00171"/>
    </source>
</evidence>
<accession>A0A166TL84</accession>
<gene>
    <name evidence="9" type="ORF">FIBSPDRAFT_814519</name>
</gene>
<keyword evidence="3 7" id="KW-0560">Oxidoreductase</keyword>
<evidence type="ECO:0000256" key="6">
    <source>
        <dbReference type="PROSITE-ProRule" id="PRU10007"/>
    </source>
</evidence>
<dbReference type="InterPro" id="IPR029510">
    <property type="entry name" value="Ald_DH_CS_GLU"/>
</dbReference>
<dbReference type="InterPro" id="IPR016163">
    <property type="entry name" value="Ald_DH_C"/>
</dbReference>
<dbReference type="AlphaFoldDB" id="A0A166TL84"/>
<dbReference type="STRING" id="436010.A0A166TL84"/>
<dbReference type="PANTHER" id="PTHR43521">
    <property type="entry name" value="ALPHA-AMINOADIPIC SEMIALDEHYDE DEHYDROGENASE"/>
    <property type="match status" value="1"/>
</dbReference>
<evidence type="ECO:0000313" key="9">
    <source>
        <dbReference type="EMBL" id="KZP30738.1"/>
    </source>
</evidence>
<keyword evidence="4" id="KW-0520">NAD</keyword>
<reference evidence="9 10" key="1">
    <citation type="journal article" date="2016" name="Mol. Biol. Evol.">
        <title>Comparative Genomics of Early-Diverging Mushroom-Forming Fungi Provides Insights into the Origins of Lignocellulose Decay Capabilities.</title>
        <authorList>
            <person name="Nagy L.G."/>
            <person name="Riley R."/>
            <person name="Tritt A."/>
            <person name="Adam C."/>
            <person name="Daum C."/>
            <person name="Floudas D."/>
            <person name="Sun H."/>
            <person name="Yadav J.S."/>
            <person name="Pangilinan J."/>
            <person name="Larsson K.H."/>
            <person name="Matsuura K."/>
            <person name="Barry K."/>
            <person name="Labutti K."/>
            <person name="Kuo R."/>
            <person name="Ohm R.A."/>
            <person name="Bhattacharya S.S."/>
            <person name="Shirouzu T."/>
            <person name="Yoshinaga Y."/>
            <person name="Martin F.M."/>
            <person name="Grigoriev I.V."/>
            <person name="Hibbett D.S."/>
        </authorList>
    </citation>
    <scope>NUCLEOTIDE SEQUENCE [LARGE SCALE GENOMIC DNA]</scope>
    <source>
        <strain evidence="9 10">CBS 109695</strain>
    </source>
</reference>
<evidence type="ECO:0000256" key="2">
    <source>
        <dbReference type="ARBA" id="ARBA00011881"/>
    </source>
</evidence>
<evidence type="ECO:0000256" key="1">
    <source>
        <dbReference type="ARBA" id="ARBA00009986"/>
    </source>
</evidence>
<dbReference type="GO" id="GO:0004029">
    <property type="term" value="F:aldehyde dehydrogenase (NAD+) activity"/>
    <property type="evidence" value="ECO:0007669"/>
    <property type="project" value="UniProtKB-EC"/>
</dbReference>
<organism evidence="9 10">
    <name type="scientific">Athelia psychrophila</name>
    <dbReference type="NCBI Taxonomy" id="1759441"/>
    <lineage>
        <taxon>Eukaryota</taxon>
        <taxon>Fungi</taxon>
        <taxon>Dikarya</taxon>
        <taxon>Basidiomycota</taxon>
        <taxon>Agaricomycotina</taxon>
        <taxon>Agaricomycetes</taxon>
        <taxon>Agaricomycetidae</taxon>
        <taxon>Atheliales</taxon>
        <taxon>Atheliaceae</taxon>
        <taxon>Athelia</taxon>
    </lineage>
</organism>
<evidence type="ECO:0000256" key="5">
    <source>
        <dbReference type="ARBA" id="ARBA00024226"/>
    </source>
</evidence>
<proteinExistence type="inferred from homology"/>